<proteinExistence type="predicted"/>
<dbReference type="EMBL" id="CP157974">
    <property type="protein sequence ID" value="XBT82866.1"/>
    <property type="molecule type" value="Genomic_DNA"/>
</dbReference>
<dbReference type="RefSeq" id="WP_349879239.1">
    <property type="nucleotide sequence ID" value="NZ_CP157974.1"/>
</dbReference>
<accession>A0AAU7R3L9</accession>
<gene>
    <name evidence="1" type="ORF">ABIH81_05080</name>
</gene>
<reference evidence="1" key="1">
    <citation type="submission" date="2024-06" db="EMBL/GenBank/DDBJ databases">
        <title>Micromonospora sp. strain HUAS YX12 genome sequences.</title>
        <authorList>
            <person name="Mo P."/>
        </authorList>
    </citation>
    <scope>NUCLEOTIDE SEQUENCE</scope>
    <source>
        <strain evidence="1">HUAS YX12</strain>
    </source>
</reference>
<dbReference type="AlphaFoldDB" id="A0AAU7R3L9"/>
<name>A0AAU7R3L9_9ACTN</name>
<organism evidence="1">
    <name type="scientific">Micromonospora sp. HUAS YX12</name>
    <dbReference type="NCBI Taxonomy" id="3156396"/>
    <lineage>
        <taxon>Bacteria</taxon>
        <taxon>Bacillati</taxon>
        <taxon>Actinomycetota</taxon>
        <taxon>Actinomycetes</taxon>
        <taxon>Micromonosporales</taxon>
        <taxon>Micromonosporaceae</taxon>
        <taxon>Micromonospora</taxon>
    </lineage>
</organism>
<sequence>MTALPGRRPTAVSSPVAGRPADEDLRTLFGQSIAVFAALAGPTHVVEAANPAFINVRSVFIANEELGGLAAYLNR</sequence>
<protein>
    <submittedName>
        <fullName evidence="1">Uncharacterized protein</fullName>
    </submittedName>
</protein>
<evidence type="ECO:0000313" key="1">
    <source>
        <dbReference type="EMBL" id="XBT82866.1"/>
    </source>
</evidence>